<evidence type="ECO:0000313" key="4">
    <source>
        <dbReference type="EMBL" id="KAF5895284.1"/>
    </source>
</evidence>
<keyword evidence="1" id="KW-0469">Meiosis</keyword>
<reference evidence="4" key="1">
    <citation type="submission" date="2020-07" db="EMBL/GenBank/DDBJ databases">
        <title>Clarias magur genome sequencing, assembly and annotation.</title>
        <authorList>
            <person name="Kushwaha B."/>
            <person name="Kumar R."/>
            <person name="Das P."/>
            <person name="Joshi C.G."/>
            <person name="Kumar D."/>
            <person name="Nagpure N.S."/>
            <person name="Pandey M."/>
            <person name="Agarwal S."/>
            <person name="Srivastava S."/>
            <person name="Singh M."/>
            <person name="Sahoo L."/>
            <person name="Jayasankar P."/>
            <person name="Meher P.K."/>
            <person name="Koringa P.G."/>
            <person name="Iquebal M.A."/>
            <person name="Das S.P."/>
            <person name="Bit A."/>
            <person name="Patnaik S."/>
            <person name="Patel N."/>
            <person name="Shah T.M."/>
            <person name="Hinsu A."/>
            <person name="Jena J.K."/>
        </authorList>
    </citation>
    <scope>NUCLEOTIDE SEQUENCE</scope>
    <source>
        <strain evidence="4">CIFAMagur01</strain>
        <tissue evidence="4">Testis</tissue>
    </source>
</reference>
<sequence length="311" mass="34500">MADYGAEAWRMTRAKLCVALAVIKSRPAGTSGRQHAQHLADQLKQQEENWRSKAEELRGEVLALKQELVLGKLLHRKRHGAETERGEDVLKLLSQDLPEAQLSENDSGCDTQTLSLTPDPADALVSSTLPTSTWPCHSSFRRDARECVLSKHMQFLHNLSALRGSGRNTLIDSEDAVIEDTALNMMESVVEAHQEAGAGRLGDVSQLGRFVQASCLVAQALERVVGKQKVLDRAEELLEELLELLLSNSQLNKFAMQDNLTECLICLGGASALRSLLVKLVLSRIVRLAEHLWSACQEARLFGYRHVEPYM</sequence>
<comment type="similarity">
    <text evidence="2">Belongs to the MEI4L family.</text>
</comment>
<dbReference type="PANTHER" id="PTHR28575">
    <property type="entry name" value="MEIOSIS-SPECIFIC PROTEIN MEI4"/>
    <property type="match status" value="1"/>
</dbReference>
<dbReference type="GO" id="GO:0000800">
    <property type="term" value="C:lateral element"/>
    <property type="evidence" value="ECO:0007669"/>
    <property type="project" value="TreeGrafter"/>
</dbReference>
<feature type="coiled-coil region" evidence="3">
    <location>
        <begin position="33"/>
        <end position="67"/>
    </location>
</feature>
<evidence type="ECO:0000256" key="3">
    <source>
        <dbReference type="SAM" id="Coils"/>
    </source>
</evidence>
<keyword evidence="3" id="KW-0175">Coiled coil</keyword>
<organism evidence="4 5">
    <name type="scientific">Clarias magur</name>
    <name type="common">Asian catfish</name>
    <name type="synonym">Macropteronotus magur</name>
    <dbReference type="NCBI Taxonomy" id="1594786"/>
    <lineage>
        <taxon>Eukaryota</taxon>
        <taxon>Metazoa</taxon>
        <taxon>Chordata</taxon>
        <taxon>Craniata</taxon>
        <taxon>Vertebrata</taxon>
        <taxon>Euteleostomi</taxon>
        <taxon>Actinopterygii</taxon>
        <taxon>Neopterygii</taxon>
        <taxon>Teleostei</taxon>
        <taxon>Ostariophysi</taxon>
        <taxon>Siluriformes</taxon>
        <taxon>Clariidae</taxon>
        <taxon>Clarias</taxon>
    </lineage>
</organism>
<dbReference type="GO" id="GO:0006310">
    <property type="term" value="P:DNA recombination"/>
    <property type="evidence" value="ECO:0007669"/>
    <property type="project" value="InterPro"/>
</dbReference>
<dbReference type="GO" id="GO:0007129">
    <property type="term" value="P:homologous chromosome pairing at meiosis"/>
    <property type="evidence" value="ECO:0007669"/>
    <property type="project" value="TreeGrafter"/>
</dbReference>
<dbReference type="AlphaFoldDB" id="A0A8J4UBY5"/>
<dbReference type="Pfam" id="PF13971">
    <property type="entry name" value="Mei4"/>
    <property type="match status" value="1"/>
</dbReference>
<dbReference type="EMBL" id="QNUK01000330">
    <property type="protein sequence ID" value="KAF5895284.1"/>
    <property type="molecule type" value="Genomic_DNA"/>
</dbReference>
<evidence type="ECO:0000256" key="2">
    <source>
        <dbReference type="ARBA" id="ARBA00093453"/>
    </source>
</evidence>
<dbReference type="GO" id="GO:0048477">
    <property type="term" value="P:oogenesis"/>
    <property type="evidence" value="ECO:0007669"/>
    <property type="project" value="TreeGrafter"/>
</dbReference>
<evidence type="ECO:0000313" key="5">
    <source>
        <dbReference type="Proteomes" id="UP000727407"/>
    </source>
</evidence>
<gene>
    <name evidence="4" type="primary">mei4</name>
    <name evidence="4" type="ORF">DAT39_015015</name>
</gene>
<keyword evidence="5" id="KW-1185">Reference proteome</keyword>
<evidence type="ECO:0000256" key="1">
    <source>
        <dbReference type="ARBA" id="ARBA00023254"/>
    </source>
</evidence>
<dbReference type="InterPro" id="IPR025888">
    <property type="entry name" value="MEI4"/>
</dbReference>
<dbReference type="GO" id="GO:0007283">
    <property type="term" value="P:spermatogenesis"/>
    <property type="evidence" value="ECO:0007669"/>
    <property type="project" value="TreeGrafter"/>
</dbReference>
<dbReference type="GO" id="GO:0042138">
    <property type="term" value="P:meiotic DNA double-strand break formation"/>
    <property type="evidence" value="ECO:0007669"/>
    <property type="project" value="InterPro"/>
</dbReference>
<proteinExistence type="inferred from homology"/>
<dbReference type="OrthoDB" id="6351423at2759"/>
<protein>
    <submittedName>
        <fullName evidence="4">Meiosis-specific protein MEI4</fullName>
    </submittedName>
</protein>
<dbReference type="Proteomes" id="UP000727407">
    <property type="component" value="Unassembled WGS sequence"/>
</dbReference>
<name>A0A8J4UBY5_CLAMG</name>
<accession>A0A8J4UBY5</accession>
<dbReference type="PANTHER" id="PTHR28575:SF1">
    <property type="entry name" value="MEIOSIS-SPECIFIC PROTEIN MEI4"/>
    <property type="match status" value="1"/>
</dbReference>
<feature type="non-terminal residue" evidence="4">
    <location>
        <position position="311"/>
    </location>
</feature>
<comment type="caution">
    <text evidence="4">The sequence shown here is derived from an EMBL/GenBank/DDBJ whole genome shotgun (WGS) entry which is preliminary data.</text>
</comment>